<protein>
    <submittedName>
        <fullName evidence="1">Uncharacterized protein</fullName>
    </submittedName>
</protein>
<name>I6E6C9_SHIBO</name>
<dbReference type="Proteomes" id="UP000004199">
    <property type="component" value="Unassembled WGS sequence"/>
</dbReference>
<reference evidence="1 2" key="1">
    <citation type="submission" date="2012-03" db="EMBL/GenBank/DDBJ databases">
        <authorList>
            <person name="Rasko D."/>
            <person name="Redman J."/>
            <person name="Daugherty S.C."/>
            <person name="Tallon L."/>
            <person name="Sadzewicz L."/>
            <person name="Jones K."/>
            <person name="Santana-Cruz I."/>
            <person name="Liu X."/>
        </authorList>
    </citation>
    <scope>NUCLEOTIDE SEQUENCE [LARGE SCALE GENOMIC DNA]</scope>
    <source>
        <strain evidence="1 2">4444-74</strain>
    </source>
</reference>
<dbReference type="EMBL" id="AKNB01000226">
    <property type="protein sequence ID" value="EIQ39571.1"/>
    <property type="molecule type" value="Genomic_DNA"/>
</dbReference>
<evidence type="ECO:0000313" key="1">
    <source>
        <dbReference type="EMBL" id="EIQ39571.1"/>
    </source>
</evidence>
<sequence length="37" mass="4417">MSFTFVFSLYKVVMQNKINVSNKLKIKSFELLIFVYP</sequence>
<dbReference type="AlphaFoldDB" id="I6E6C9"/>
<comment type="caution">
    <text evidence="1">The sequence shown here is derived from an EMBL/GenBank/DDBJ whole genome shotgun (WGS) entry which is preliminary data.</text>
</comment>
<accession>I6E6C9</accession>
<gene>
    <name evidence="1" type="ORF">SB444474_1880</name>
</gene>
<evidence type="ECO:0000313" key="2">
    <source>
        <dbReference type="Proteomes" id="UP000004199"/>
    </source>
</evidence>
<organism evidence="1 2">
    <name type="scientific">Shigella boydii 4444-74</name>
    <dbReference type="NCBI Taxonomy" id="766140"/>
    <lineage>
        <taxon>Bacteria</taxon>
        <taxon>Pseudomonadati</taxon>
        <taxon>Pseudomonadota</taxon>
        <taxon>Gammaproteobacteria</taxon>
        <taxon>Enterobacterales</taxon>
        <taxon>Enterobacteriaceae</taxon>
        <taxon>Shigella</taxon>
    </lineage>
</organism>
<proteinExistence type="predicted"/>